<dbReference type="EMBL" id="GDJX01013809">
    <property type="protein sequence ID" value="JAT54127.1"/>
    <property type="molecule type" value="Transcribed_RNA"/>
</dbReference>
<dbReference type="PANTHER" id="PTHR35510">
    <property type="entry name" value="DBH-LIKE MONOOXYGENASE"/>
    <property type="match status" value="1"/>
</dbReference>
<evidence type="ECO:0000313" key="3">
    <source>
        <dbReference type="EMBL" id="JAT64960.1"/>
    </source>
</evidence>
<protein>
    <submittedName>
        <fullName evidence="3">Putative odorant-binding protein A10</fullName>
    </submittedName>
</protein>
<organism evidence="3">
    <name type="scientific">Anthurium amnicola</name>
    <dbReference type="NCBI Taxonomy" id="1678845"/>
    <lineage>
        <taxon>Eukaryota</taxon>
        <taxon>Viridiplantae</taxon>
        <taxon>Streptophyta</taxon>
        <taxon>Embryophyta</taxon>
        <taxon>Tracheophyta</taxon>
        <taxon>Spermatophyta</taxon>
        <taxon>Magnoliopsida</taxon>
        <taxon>Liliopsida</taxon>
        <taxon>Araceae</taxon>
        <taxon>Pothoideae</taxon>
        <taxon>Potheae</taxon>
        <taxon>Anthurium</taxon>
    </lineage>
</organism>
<evidence type="ECO:0000256" key="1">
    <source>
        <dbReference type="SAM" id="MobiDB-lite"/>
    </source>
</evidence>
<proteinExistence type="predicted"/>
<feature type="compositionally biased region" description="Low complexity" evidence="1">
    <location>
        <begin position="205"/>
        <end position="222"/>
    </location>
</feature>
<name>A0A1D1ZDI0_9ARAE</name>
<accession>A0A1D1ZDI0</accession>
<dbReference type="PANTHER" id="PTHR35510:SF1">
    <property type="entry name" value="DBH-LIKE MONOOXYGENASE"/>
    <property type="match status" value="1"/>
</dbReference>
<feature type="region of interest" description="Disordered" evidence="1">
    <location>
        <begin position="185"/>
        <end position="232"/>
    </location>
</feature>
<feature type="non-terminal residue" evidence="3">
    <location>
        <position position="1"/>
    </location>
</feature>
<evidence type="ECO:0000313" key="2">
    <source>
        <dbReference type="EMBL" id="JAT54127.1"/>
    </source>
</evidence>
<dbReference type="AlphaFoldDB" id="A0A1D1ZDI0"/>
<sequence length="254" mass="27202">ARLRAVNSAKMKRKVFEEAYDDGFSQFSFSSPARQIRRLDAQFLPMVEGEEPALPRVYLLGQTAPEAPLQRSCPSQGQLGSSGLGGVGIPVVACNEERAIVPYRPVDAPPLEFPSPSNVSLTVDPDVVAGIKNRRLWAGQHGLVDDRQPAAAGDRWAVVPWVPSQIPEAAADSGRMAGGRVVADELTEETRESEDVEMDVEEEGGQQPDGGAAAAAAPPGMAVNSGGSQHWQQHHCVAPRVFTSSTPTPVMWSW</sequence>
<dbReference type="EMBL" id="GDJX01002976">
    <property type="protein sequence ID" value="JAT64960.1"/>
    <property type="molecule type" value="Transcribed_RNA"/>
</dbReference>
<reference evidence="3" key="1">
    <citation type="submission" date="2015-07" db="EMBL/GenBank/DDBJ databases">
        <title>Transcriptome Assembly of Anthurium amnicola.</title>
        <authorList>
            <person name="Suzuki J."/>
        </authorList>
    </citation>
    <scope>NUCLEOTIDE SEQUENCE</scope>
</reference>
<feature type="compositionally biased region" description="Acidic residues" evidence="1">
    <location>
        <begin position="185"/>
        <end position="204"/>
    </location>
</feature>
<gene>
    <name evidence="3" type="primary">a10_2</name>
    <name evidence="2" type="synonym">a10_0</name>
    <name evidence="3" type="ORF">g.90570</name>
    <name evidence="2" type="ORF">g.90572</name>
</gene>